<name>A0ABQ0CCV0_9PROT</name>
<sequence length="498" mass="56525">MTPTPFRIVLISPPGYDHAEALREVVETLHFGLRALGHPVTMAINDFDPAARNILVGGNLMPVEWIERVPSGTILYNLEQWQSSWIGNEALPALMARCETWDYDAHNLDRLREAGLVGPSRHVPIGYVPELTRIPVETETIDVLFYGSLNERRRRILVELEEAGLAVQLLFGLYGQARDAVIARSRIILNIHYYDTKIFEIARISYLLANAKAVVTEKDPETRIDPALDDAMAAVPYDQLVATCIALIRDEPRRQAMARAGFERFSARLERDILREALGDPRDDLSHPPSGERPVSDSQTQLPTILNIGSGKNFRAECLNLDIHDGWQPDLIADLNHPLPLPDDPLHPTRRFGPIRLPRGYFEQILAFDVFEHVQDLITAMTSCLNLLRVGGTLHIVVPYDLSLGAWQDPTHVRAFNENSWQYYTDWFWYLGWRESRFVLRVLNYNLSPLGMRMNQNGETVETIIRTPRAVDAMEVVLEKVVLSEADREASRQFRPGG</sequence>
<reference evidence="2 3" key="1">
    <citation type="submission" date="2024-09" db="EMBL/GenBank/DDBJ databases">
        <title>Draft genome sequence of Candidatus Magnetaquicoccaceae bacterium FCR-1.</title>
        <authorList>
            <person name="Shimoshige H."/>
            <person name="Shimamura S."/>
            <person name="Taoka A."/>
            <person name="Kobayashi H."/>
            <person name="Maekawa T."/>
        </authorList>
    </citation>
    <scope>NUCLEOTIDE SEQUENCE [LARGE SCALE GENOMIC DNA]</scope>
    <source>
        <strain evidence="2 3">FCR-1</strain>
    </source>
</reference>
<comment type="caution">
    <text evidence="2">The sequence shown here is derived from an EMBL/GenBank/DDBJ whole genome shotgun (WGS) entry which is preliminary data.</text>
</comment>
<feature type="region of interest" description="Disordered" evidence="1">
    <location>
        <begin position="278"/>
        <end position="300"/>
    </location>
</feature>
<dbReference type="Gene3D" id="3.40.50.150">
    <property type="entry name" value="Vaccinia Virus protein VP39"/>
    <property type="match status" value="1"/>
</dbReference>
<dbReference type="SUPFAM" id="SSF53335">
    <property type="entry name" value="S-adenosyl-L-methionine-dependent methyltransferases"/>
    <property type="match status" value="1"/>
</dbReference>
<evidence type="ECO:0000313" key="2">
    <source>
        <dbReference type="EMBL" id="GAB0058719.1"/>
    </source>
</evidence>
<evidence type="ECO:0008006" key="4">
    <source>
        <dbReference type="Google" id="ProtNLM"/>
    </source>
</evidence>
<dbReference type="InterPro" id="IPR029063">
    <property type="entry name" value="SAM-dependent_MTases_sf"/>
</dbReference>
<gene>
    <name evidence="2" type="ORF">SIID45300_03074</name>
</gene>
<evidence type="ECO:0000313" key="3">
    <source>
        <dbReference type="Proteomes" id="UP001628193"/>
    </source>
</evidence>
<organism evidence="2 3">
    <name type="scientific">Candidatus Magnetaquiglobus chichijimensis</name>
    <dbReference type="NCBI Taxonomy" id="3141448"/>
    <lineage>
        <taxon>Bacteria</taxon>
        <taxon>Pseudomonadati</taxon>
        <taxon>Pseudomonadota</taxon>
        <taxon>Magnetococcia</taxon>
        <taxon>Magnetococcales</taxon>
        <taxon>Candidatus Magnetaquicoccaceae</taxon>
        <taxon>Candidatus Magnetaquiglobus</taxon>
    </lineage>
</organism>
<evidence type="ECO:0000256" key="1">
    <source>
        <dbReference type="SAM" id="MobiDB-lite"/>
    </source>
</evidence>
<accession>A0ABQ0CCV0</accession>
<keyword evidence="3" id="KW-1185">Reference proteome</keyword>
<dbReference type="RefSeq" id="WP_420906442.1">
    <property type="nucleotide sequence ID" value="NZ_BAAFGK010000005.1"/>
</dbReference>
<protein>
    <recommendedName>
        <fullName evidence="4">Methyltransferase domain-containing protein</fullName>
    </recommendedName>
</protein>
<proteinExistence type="predicted"/>
<dbReference type="Proteomes" id="UP001628193">
    <property type="component" value="Unassembled WGS sequence"/>
</dbReference>
<dbReference type="EMBL" id="BAAFGK010000005">
    <property type="protein sequence ID" value="GAB0058719.1"/>
    <property type="molecule type" value="Genomic_DNA"/>
</dbReference>